<dbReference type="PANTHER" id="PTHR19848">
    <property type="entry name" value="WD40 REPEAT PROTEIN"/>
    <property type="match status" value="1"/>
</dbReference>
<evidence type="ECO:0000256" key="1">
    <source>
        <dbReference type="ARBA" id="ARBA00022574"/>
    </source>
</evidence>
<sequence length="1211" mass="129590">MESEGNDGVPGDNTPRDNTPPDDTPREIAPGDSTFGTELRRRRQAKGLALAGLAEKLRTGKGYLSRLERGLQRPSEAFARACDQALGADGALLALAVGPGVGRCPFPGLTSFRTEDARWFFGRERAVADLLGLLADPRTAGLPAVLIGPSGIGKSSLLRAGLAVAVARGALPERQPGAPTVLYMTPTARPWEELRSQVEQRPLESYALVIVDQFEELFALCLDEAERVRFIGELCARAADGLSVAIGLRADFYGHCLAHPPLLAALRTRTLPLGPMSPEELRQAITEPAATAGLVLEPGLVEVLLRDLGAVGGTGTCEAASLPLLSHALRTTWQQRVDDTLTVAGYERTGGVHGAVAATAERVHGLLPPEHQDIARPLLLNLVRVGDAGDDTRNRTGRAELIELTAAGVPGARAEDVAAVVEAFTGARLLTADADHVEISHEALLWAWPRLREWIDGDRARLRLHQRLAEAARIWHEEGRDVALLLRGARLATVSDWLDEHTGAHPVLRPVEREFLRACRTYEEAEREAERRRNRRLWQLVAGLAVLLVIALTSGLLAAQKSGEAQRRTGEAEQQKHRALAALLSSEARRLAHARPELSALLAVAAYEHEQTAQSRGTLLSTQAQGFVGRLSDPRYKDMLWSAGLSDDGRVLAGSDGSGRALIWDVRRHKPMHVIDGLPSKLRAVAISPDGTRVAGISEDGTLRLWDARSGRQLARTAAAPPGTPGWGALEFSRDGSIVAVAGAGVQLRLVDGLKKTDSPASTTGLVGLALHPDRNTIAGAGWDGKVHVWQRSDDGFITAPLSLDGGSEDVFDVDFSPDGALLAAAGRDGVVRLWRTSDWQPAGVLEGHSGEVWRLAFRADGRVLASAGEDQQVLLWDVQARRRLASLGGHSASVHSVSFSRDGLLASGGSDRTAALWDTTGWVGDGCGTGAEPPQAAAYGTGGLAVAGGGTITYRSSGQCRTLHMEPGPVRGLARGGQLIAAGGDAGTFRVWDLRRRPDKPHKLDPDDAPESYRYQYGAAVSPDGTLVAVGGYSNTIRAWTMTADGPAPLQRWKAIGTVWALTFSPDNRTLAIGADRVVDLASPGDRGNVQRFASLSAPVTALAYGDGGRTLAIGTKDGTVELWDVHTRRRTLTLTTHEGAVRALHFTPQGDRIAIVGEPGSARWWTLDTAWARRHACRTASAPDPQEWQRLLPDVSRSEVLQATPCRNE</sequence>
<dbReference type="InterPro" id="IPR019775">
    <property type="entry name" value="WD40_repeat_CS"/>
</dbReference>
<dbReference type="Pfam" id="PF20703">
    <property type="entry name" value="nSTAND1"/>
    <property type="match status" value="1"/>
</dbReference>
<dbReference type="PROSITE" id="PS50943">
    <property type="entry name" value="HTH_CROC1"/>
    <property type="match status" value="1"/>
</dbReference>
<dbReference type="InterPro" id="IPR011044">
    <property type="entry name" value="Quino_amine_DH_bsu"/>
</dbReference>
<dbReference type="InterPro" id="IPR010982">
    <property type="entry name" value="Lambda_DNA-bd_dom_sf"/>
</dbReference>
<feature type="repeat" description="WD" evidence="3">
    <location>
        <begin position="846"/>
        <end position="887"/>
    </location>
</feature>
<evidence type="ECO:0000256" key="4">
    <source>
        <dbReference type="SAM" id="MobiDB-lite"/>
    </source>
</evidence>
<dbReference type="SUPFAM" id="SSF47413">
    <property type="entry name" value="lambda repressor-like DNA-binding domains"/>
    <property type="match status" value="1"/>
</dbReference>
<dbReference type="InterPro" id="IPR015943">
    <property type="entry name" value="WD40/YVTN_repeat-like_dom_sf"/>
</dbReference>
<accession>A0AB39Q623</accession>
<evidence type="ECO:0000256" key="2">
    <source>
        <dbReference type="ARBA" id="ARBA00022737"/>
    </source>
</evidence>
<dbReference type="CDD" id="cd00093">
    <property type="entry name" value="HTH_XRE"/>
    <property type="match status" value="1"/>
</dbReference>
<dbReference type="InterPro" id="IPR036322">
    <property type="entry name" value="WD40_repeat_dom_sf"/>
</dbReference>
<dbReference type="SMART" id="SM00320">
    <property type="entry name" value="WD40"/>
    <property type="match status" value="11"/>
</dbReference>
<dbReference type="SUPFAM" id="SSF50969">
    <property type="entry name" value="YVTN repeat-like/Quinoprotein amine dehydrogenase"/>
    <property type="match status" value="1"/>
</dbReference>
<reference evidence="6" key="1">
    <citation type="submission" date="2024-07" db="EMBL/GenBank/DDBJ databases">
        <authorList>
            <person name="Yu S.T."/>
        </authorList>
    </citation>
    <scope>NUCLEOTIDE SEQUENCE</scope>
    <source>
        <strain evidence="6">R28</strain>
    </source>
</reference>
<evidence type="ECO:0000313" key="6">
    <source>
        <dbReference type="EMBL" id="XDQ38139.1"/>
    </source>
</evidence>
<dbReference type="PROSITE" id="PS50294">
    <property type="entry name" value="WD_REPEATS_REGION"/>
    <property type="match status" value="5"/>
</dbReference>
<dbReference type="InterPro" id="IPR049052">
    <property type="entry name" value="nSTAND1"/>
</dbReference>
<dbReference type="SUPFAM" id="SSF50978">
    <property type="entry name" value="WD40 repeat-like"/>
    <property type="match status" value="2"/>
</dbReference>
<dbReference type="PROSITE" id="PS00678">
    <property type="entry name" value="WD_REPEATS_1"/>
    <property type="match status" value="3"/>
</dbReference>
<dbReference type="EMBL" id="CP163439">
    <property type="protein sequence ID" value="XDQ38139.1"/>
    <property type="molecule type" value="Genomic_DNA"/>
</dbReference>
<dbReference type="PANTHER" id="PTHR19848:SF8">
    <property type="entry name" value="F-BOX AND WD REPEAT DOMAIN CONTAINING 7"/>
    <property type="match status" value="1"/>
</dbReference>
<feature type="repeat" description="WD" evidence="3">
    <location>
        <begin position="675"/>
        <end position="716"/>
    </location>
</feature>
<feature type="region of interest" description="Disordered" evidence="4">
    <location>
        <begin position="1"/>
        <end position="39"/>
    </location>
</feature>
<gene>
    <name evidence="6" type="ORF">AB5J49_34960</name>
</gene>
<keyword evidence="2" id="KW-0677">Repeat</keyword>
<dbReference type="InterPro" id="IPR001680">
    <property type="entry name" value="WD40_rpt"/>
</dbReference>
<dbReference type="InterPro" id="IPR027417">
    <property type="entry name" value="P-loop_NTPase"/>
</dbReference>
<dbReference type="SUPFAM" id="SSF52540">
    <property type="entry name" value="P-loop containing nucleoside triphosphate hydrolases"/>
    <property type="match status" value="1"/>
</dbReference>
<feature type="repeat" description="WD" evidence="3">
    <location>
        <begin position="888"/>
        <end position="919"/>
    </location>
</feature>
<feature type="repeat" description="WD" evidence="3">
    <location>
        <begin position="804"/>
        <end position="835"/>
    </location>
</feature>
<dbReference type="GO" id="GO:0003677">
    <property type="term" value="F:DNA binding"/>
    <property type="evidence" value="ECO:0007669"/>
    <property type="project" value="InterPro"/>
</dbReference>
<evidence type="ECO:0000259" key="5">
    <source>
        <dbReference type="PROSITE" id="PS50943"/>
    </source>
</evidence>
<proteinExistence type="predicted"/>
<dbReference type="InterPro" id="IPR020472">
    <property type="entry name" value="WD40_PAC1"/>
</dbReference>
<name>A0AB39Q623_9ACTN</name>
<dbReference type="RefSeq" id="WP_369172845.1">
    <property type="nucleotide sequence ID" value="NZ_CP163439.1"/>
</dbReference>
<feature type="repeat" description="WD" evidence="3">
    <location>
        <begin position="1094"/>
        <end position="1135"/>
    </location>
</feature>
<keyword evidence="1 3" id="KW-0853">WD repeat</keyword>
<dbReference type="CDD" id="cd00200">
    <property type="entry name" value="WD40"/>
    <property type="match status" value="2"/>
</dbReference>
<dbReference type="Gene3D" id="2.130.10.10">
    <property type="entry name" value="YVTN repeat-like/Quinoprotein amine dehydrogenase"/>
    <property type="match status" value="3"/>
</dbReference>
<dbReference type="SMART" id="SM00530">
    <property type="entry name" value="HTH_XRE"/>
    <property type="match status" value="1"/>
</dbReference>
<protein>
    <submittedName>
        <fullName evidence="6">Helix-turn-helix domain-containing protein</fullName>
    </submittedName>
</protein>
<dbReference type="InterPro" id="IPR001387">
    <property type="entry name" value="Cro/C1-type_HTH"/>
</dbReference>
<dbReference type="AlphaFoldDB" id="A0AB39Q623"/>
<organism evidence="6">
    <name type="scientific">Streptomyces sp. R28</name>
    <dbReference type="NCBI Taxonomy" id="3238628"/>
    <lineage>
        <taxon>Bacteria</taxon>
        <taxon>Bacillati</taxon>
        <taxon>Actinomycetota</taxon>
        <taxon>Actinomycetes</taxon>
        <taxon>Kitasatosporales</taxon>
        <taxon>Streptomycetaceae</taxon>
        <taxon>Streptomyces</taxon>
    </lineage>
</organism>
<feature type="domain" description="HTH cro/C1-type" evidence="5">
    <location>
        <begin position="39"/>
        <end position="93"/>
    </location>
</feature>
<dbReference type="Gene3D" id="1.10.260.40">
    <property type="entry name" value="lambda repressor-like DNA-binding domains"/>
    <property type="match status" value="1"/>
</dbReference>
<dbReference type="PROSITE" id="PS50082">
    <property type="entry name" value="WD_REPEATS_2"/>
    <property type="match status" value="6"/>
</dbReference>
<evidence type="ECO:0000256" key="3">
    <source>
        <dbReference type="PROSITE-ProRule" id="PRU00221"/>
    </source>
</evidence>
<dbReference type="Pfam" id="PF00400">
    <property type="entry name" value="WD40"/>
    <property type="match status" value="7"/>
</dbReference>
<dbReference type="PRINTS" id="PR00320">
    <property type="entry name" value="GPROTEINBRPT"/>
</dbReference>
<dbReference type="Pfam" id="PF13560">
    <property type="entry name" value="HTH_31"/>
    <property type="match status" value="1"/>
</dbReference>
<feature type="repeat" description="WD" evidence="3">
    <location>
        <begin position="1136"/>
        <end position="1171"/>
    </location>
</feature>